<evidence type="ECO:0008006" key="7">
    <source>
        <dbReference type="Google" id="ProtNLM"/>
    </source>
</evidence>
<dbReference type="EMBL" id="CP002498">
    <property type="protein sequence ID" value="AET37891.1"/>
    <property type="molecule type" value="Genomic_DNA"/>
</dbReference>
<dbReference type="InParanoid" id="G8JNH5"/>
<dbReference type="PANTHER" id="PTHR19919">
    <property type="entry name" value="WD REPEAT CONTAINING PROTEIN"/>
    <property type="match status" value="1"/>
</dbReference>
<dbReference type="OMA" id="TIAMDAC"/>
<reference evidence="6" key="1">
    <citation type="journal article" date="2012" name="G3 (Bethesda)">
        <title>Pichia sorbitophila, an interspecies yeast hybrid reveals early steps of genome resolution following polyploidization.</title>
        <authorList>
            <person name="Leh Louis V."/>
            <person name="Despons L."/>
            <person name="Friedrich A."/>
            <person name="Martin T."/>
            <person name="Durrens P."/>
            <person name="Casaregola S."/>
            <person name="Neuveglise C."/>
            <person name="Fairhead C."/>
            <person name="Marck C."/>
            <person name="Cruz J.A."/>
            <person name="Straub M.L."/>
            <person name="Kugler V."/>
            <person name="Sacerdot C."/>
            <person name="Uzunov Z."/>
            <person name="Thierry A."/>
            <person name="Weiss S."/>
            <person name="Bleykasten C."/>
            <person name="De Montigny J."/>
            <person name="Jacques N."/>
            <person name="Jung P."/>
            <person name="Lemaire M."/>
            <person name="Mallet S."/>
            <person name="Morel G."/>
            <person name="Richard G.F."/>
            <person name="Sarkar A."/>
            <person name="Savel G."/>
            <person name="Schacherer J."/>
            <person name="Seret M.L."/>
            <person name="Talla E."/>
            <person name="Samson G."/>
            <person name="Jubin C."/>
            <person name="Poulain J."/>
            <person name="Vacherie B."/>
            <person name="Barbe V."/>
            <person name="Pelletier E."/>
            <person name="Sherman D.J."/>
            <person name="Westhof E."/>
            <person name="Weissenbach J."/>
            <person name="Baret P.V."/>
            <person name="Wincker P."/>
            <person name="Gaillardin C."/>
            <person name="Dujon B."/>
            <person name="Souciet J.L."/>
        </authorList>
    </citation>
    <scope>NUCLEOTIDE SEQUENCE [LARGE SCALE GENOMIC DNA]</scope>
    <source>
        <strain evidence="6">CBS 270.75 / DBVPG 7215 / KCTC 17166 / NRRL Y-17582</strain>
    </source>
</reference>
<dbReference type="eggNOG" id="KOG0290">
    <property type="taxonomic scope" value="Eukaryota"/>
</dbReference>
<name>G8JNH5_ERECY</name>
<dbReference type="AlphaFoldDB" id="G8JNH5"/>
<keyword evidence="2" id="KW-0677">Repeat</keyword>
<dbReference type="PROSITE" id="PS50082">
    <property type="entry name" value="WD_REPEATS_2"/>
    <property type="match status" value="1"/>
</dbReference>
<dbReference type="Proteomes" id="UP000006790">
    <property type="component" value="Chromosome 2"/>
</dbReference>
<protein>
    <recommendedName>
        <fullName evidence="7">Anaphase-promoting complex subunit 4 WD40 domain-containing protein</fullName>
    </recommendedName>
</protein>
<dbReference type="RefSeq" id="XP_003644708.1">
    <property type="nucleotide sequence ID" value="XM_003644660.1"/>
</dbReference>
<sequence length="435" mass="48459">MDYRIAKRSSISFGSYQRPMEQFQNAGGSGIYQRQIPMLYNPRTNMEPQGPNTCTFDHSSPQFALDWSVGDKVAVGSYKEDSFNKVVILEAGSELLQWESTLQAHVIYPVSRIQWMPMSSEKLATCSDSLRIWSLGDQLKEQVNLSLVKYGKGVGDVANGHTLGKLPPVTSFDWNSIDTNIILSSSIDTTCTVWDLQASNYVKTQLIAHDSEVFDAKFLTQSSNLFASCGGDGSVRVFDLRCLAHSTIIYEPQSQIQTHTPSQIQLSAQGHDDGHARKNNQNAAETSLAVSSLESQALLRLEPSPFDPNILATIQQDSNVVIILDMRYPGSPILTLNGHYCALNQLRWHPSKPNVLATCGDDCQILYWDLLDSLNGGTISSGIPQQRWTSTNTVHFLETPQMSYTAQNEVNNMVWRPKGDWIGYVAGKQFRNIRI</sequence>
<dbReference type="OrthoDB" id="1284551at2759"/>
<gene>
    <name evidence="5" type="ordered locus">Ecym_2139</name>
</gene>
<dbReference type="InterPro" id="IPR045159">
    <property type="entry name" value="DCAF7-like"/>
</dbReference>
<dbReference type="FunCoup" id="G8JNH5">
    <property type="interactions" value="828"/>
</dbReference>
<dbReference type="SMART" id="SM00320">
    <property type="entry name" value="WD40"/>
    <property type="match status" value="4"/>
</dbReference>
<dbReference type="Pfam" id="PF00400">
    <property type="entry name" value="WD40"/>
    <property type="match status" value="3"/>
</dbReference>
<evidence type="ECO:0000313" key="6">
    <source>
        <dbReference type="Proteomes" id="UP000006790"/>
    </source>
</evidence>
<organism evidence="5 6">
    <name type="scientific">Eremothecium cymbalariae (strain CBS 270.75 / DBVPG 7215 / KCTC 17166 / NRRL Y-17582)</name>
    <name type="common">Yeast</name>
    <dbReference type="NCBI Taxonomy" id="931890"/>
    <lineage>
        <taxon>Eukaryota</taxon>
        <taxon>Fungi</taxon>
        <taxon>Dikarya</taxon>
        <taxon>Ascomycota</taxon>
        <taxon>Saccharomycotina</taxon>
        <taxon>Saccharomycetes</taxon>
        <taxon>Saccharomycetales</taxon>
        <taxon>Saccharomycetaceae</taxon>
        <taxon>Eremothecium</taxon>
    </lineage>
</organism>
<dbReference type="GeneID" id="11470518"/>
<dbReference type="HOGENOM" id="CLU_013694_4_0_1"/>
<evidence type="ECO:0000256" key="4">
    <source>
        <dbReference type="SAM" id="MobiDB-lite"/>
    </source>
</evidence>
<dbReference type="InterPro" id="IPR001680">
    <property type="entry name" value="WD40_rpt"/>
</dbReference>
<dbReference type="STRING" id="931890.G8JNH5"/>
<proteinExistence type="predicted"/>
<dbReference type="KEGG" id="erc:Ecym_2139"/>
<evidence type="ECO:0000256" key="2">
    <source>
        <dbReference type="ARBA" id="ARBA00022737"/>
    </source>
</evidence>
<feature type="repeat" description="WD" evidence="3">
    <location>
        <begin position="336"/>
        <end position="370"/>
    </location>
</feature>
<evidence type="ECO:0000313" key="5">
    <source>
        <dbReference type="EMBL" id="AET37891.1"/>
    </source>
</evidence>
<dbReference type="InterPro" id="IPR015943">
    <property type="entry name" value="WD40/YVTN_repeat-like_dom_sf"/>
</dbReference>
<evidence type="ECO:0000256" key="1">
    <source>
        <dbReference type="ARBA" id="ARBA00022574"/>
    </source>
</evidence>
<dbReference type="SUPFAM" id="SSF50978">
    <property type="entry name" value="WD40 repeat-like"/>
    <property type="match status" value="1"/>
</dbReference>
<dbReference type="InterPro" id="IPR036322">
    <property type="entry name" value="WD40_repeat_dom_sf"/>
</dbReference>
<dbReference type="Gene3D" id="2.130.10.10">
    <property type="entry name" value="YVTN repeat-like/Quinoprotein amine dehydrogenase"/>
    <property type="match status" value="2"/>
</dbReference>
<keyword evidence="6" id="KW-1185">Reference proteome</keyword>
<accession>G8JNH5</accession>
<evidence type="ECO:0000256" key="3">
    <source>
        <dbReference type="PROSITE-ProRule" id="PRU00221"/>
    </source>
</evidence>
<keyword evidence="1 3" id="KW-0853">WD repeat</keyword>
<feature type="region of interest" description="Disordered" evidence="4">
    <location>
        <begin position="260"/>
        <end position="282"/>
    </location>
</feature>